<feature type="domain" description="Peptidase S54 rhomboid" evidence="9">
    <location>
        <begin position="69"/>
        <end position="214"/>
    </location>
</feature>
<feature type="region of interest" description="Disordered" evidence="7">
    <location>
        <begin position="270"/>
        <end position="290"/>
    </location>
</feature>
<feature type="transmembrane region" description="Helical" evidence="8">
    <location>
        <begin position="193"/>
        <end position="214"/>
    </location>
</feature>
<dbReference type="SUPFAM" id="SSF144091">
    <property type="entry name" value="Rhomboid-like"/>
    <property type="match status" value="1"/>
</dbReference>
<organism evidence="11 12">
    <name type="scientific">Mucilaginibacter yixingensis</name>
    <dbReference type="NCBI Taxonomy" id="1295612"/>
    <lineage>
        <taxon>Bacteria</taxon>
        <taxon>Pseudomonadati</taxon>
        <taxon>Bacteroidota</taxon>
        <taxon>Sphingobacteriia</taxon>
        <taxon>Sphingobacteriales</taxon>
        <taxon>Sphingobacteriaceae</taxon>
        <taxon>Mucilaginibacter</taxon>
    </lineage>
</organism>
<comment type="caution">
    <text evidence="11">The sequence shown here is derived from an EMBL/GenBank/DDBJ whole genome shotgun (WGS) entry which is preliminary data.</text>
</comment>
<reference evidence="11 12" key="1">
    <citation type="submission" date="2018-04" db="EMBL/GenBank/DDBJ databases">
        <title>Genomic Encyclopedia of Archaeal and Bacterial Type Strains, Phase II (KMG-II): from individual species to whole genera.</title>
        <authorList>
            <person name="Goeker M."/>
        </authorList>
    </citation>
    <scope>NUCLEOTIDE SEQUENCE [LARGE SCALE GENOMIC DNA]</scope>
    <source>
        <strain evidence="11 12">DSM 26809</strain>
    </source>
</reference>
<evidence type="ECO:0000256" key="4">
    <source>
        <dbReference type="ARBA" id="ARBA00022801"/>
    </source>
</evidence>
<dbReference type="PANTHER" id="PTHR43731:SF14">
    <property type="entry name" value="PRESENILIN-ASSOCIATED RHOMBOID-LIKE PROTEIN, MITOCHONDRIAL"/>
    <property type="match status" value="1"/>
</dbReference>
<dbReference type="Pfam" id="PF20216">
    <property type="entry name" value="DUF6576"/>
    <property type="match status" value="1"/>
</dbReference>
<evidence type="ECO:0000259" key="10">
    <source>
        <dbReference type="Pfam" id="PF20216"/>
    </source>
</evidence>
<evidence type="ECO:0000256" key="3">
    <source>
        <dbReference type="ARBA" id="ARBA00022692"/>
    </source>
</evidence>
<name>A0A2T5J911_9SPHI</name>
<accession>A0A2T5J911</accession>
<dbReference type="GO" id="GO:0006508">
    <property type="term" value="P:proteolysis"/>
    <property type="evidence" value="ECO:0007669"/>
    <property type="project" value="UniProtKB-KW"/>
</dbReference>
<evidence type="ECO:0000256" key="2">
    <source>
        <dbReference type="ARBA" id="ARBA00009045"/>
    </source>
</evidence>
<keyword evidence="11" id="KW-0645">Protease</keyword>
<evidence type="ECO:0000256" key="1">
    <source>
        <dbReference type="ARBA" id="ARBA00004141"/>
    </source>
</evidence>
<comment type="similarity">
    <text evidence="2">Belongs to the peptidase S54 family.</text>
</comment>
<dbReference type="InterPro" id="IPR046483">
    <property type="entry name" value="DUF6576"/>
</dbReference>
<evidence type="ECO:0000256" key="5">
    <source>
        <dbReference type="ARBA" id="ARBA00022989"/>
    </source>
</evidence>
<dbReference type="RefSeq" id="WP_107829370.1">
    <property type="nucleotide sequence ID" value="NZ_CP160205.1"/>
</dbReference>
<proteinExistence type="inferred from homology"/>
<sequence>MNNLWQDIRIKMLRSGSKIGLLIGINVFVFLFINIAGTLENWFFKSDNIQELAFAYLRMPANLSNLATHFWTPITYMFMHDGVLHILFNMLWLYWMGQIFEEFIGNRHTVMLYILGGLAGAIFFVGSYNLIPYFVSMNNGGAAIVGASAGVMAILVGTATLLPDYTLYLMFIGPVKLKWLAVFYVLLDFILSVGANAGGEMAHLGGALIGYIYIKQLQRGNDWSKPFHNLFKSKSKLKVVSKGGSGDAQRGTPRQDEVDRILDKISQSGFESLSKQEKDTLARASRSNDR</sequence>
<feature type="compositionally biased region" description="Basic and acidic residues" evidence="7">
    <location>
        <begin position="274"/>
        <end position="290"/>
    </location>
</feature>
<dbReference type="OrthoDB" id="680602at2"/>
<evidence type="ECO:0000256" key="6">
    <source>
        <dbReference type="ARBA" id="ARBA00023136"/>
    </source>
</evidence>
<comment type="subcellular location">
    <subcellularLocation>
        <location evidence="1">Membrane</location>
        <topology evidence="1">Multi-pass membrane protein</topology>
    </subcellularLocation>
</comment>
<gene>
    <name evidence="11" type="ORF">C8P68_105395</name>
</gene>
<dbReference type="GO" id="GO:0016020">
    <property type="term" value="C:membrane"/>
    <property type="evidence" value="ECO:0007669"/>
    <property type="project" value="UniProtKB-SubCell"/>
</dbReference>
<evidence type="ECO:0000313" key="11">
    <source>
        <dbReference type="EMBL" id="PTQ95884.1"/>
    </source>
</evidence>
<dbReference type="Gene3D" id="1.20.1540.10">
    <property type="entry name" value="Rhomboid-like"/>
    <property type="match status" value="1"/>
</dbReference>
<dbReference type="GO" id="GO:0004252">
    <property type="term" value="F:serine-type endopeptidase activity"/>
    <property type="evidence" value="ECO:0007669"/>
    <property type="project" value="InterPro"/>
</dbReference>
<dbReference type="PANTHER" id="PTHR43731">
    <property type="entry name" value="RHOMBOID PROTEASE"/>
    <property type="match status" value="1"/>
</dbReference>
<keyword evidence="12" id="KW-1185">Reference proteome</keyword>
<dbReference type="AlphaFoldDB" id="A0A2T5J911"/>
<dbReference type="InterPro" id="IPR035952">
    <property type="entry name" value="Rhomboid-like_sf"/>
</dbReference>
<feature type="transmembrane region" description="Helical" evidence="8">
    <location>
        <begin position="141"/>
        <end position="162"/>
    </location>
</feature>
<evidence type="ECO:0000259" key="9">
    <source>
        <dbReference type="Pfam" id="PF01694"/>
    </source>
</evidence>
<keyword evidence="3 8" id="KW-0812">Transmembrane</keyword>
<feature type="transmembrane region" description="Helical" evidence="8">
    <location>
        <begin position="112"/>
        <end position="135"/>
    </location>
</feature>
<evidence type="ECO:0000256" key="7">
    <source>
        <dbReference type="SAM" id="MobiDB-lite"/>
    </source>
</evidence>
<feature type="transmembrane region" description="Helical" evidence="8">
    <location>
        <begin position="21"/>
        <end position="39"/>
    </location>
</feature>
<keyword evidence="6 8" id="KW-0472">Membrane</keyword>
<keyword evidence="5 8" id="KW-1133">Transmembrane helix</keyword>
<evidence type="ECO:0000313" key="12">
    <source>
        <dbReference type="Proteomes" id="UP000244168"/>
    </source>
</evidence>
<dbReference type="InterPro" id="IPR022764">
    <property type="entry name" value="Peptidase_S54_rhomboid_dom"/>
</dbReference>
<dbReference type="EMBL" id="QAOQ01000005">
    <property type="protein sequence ID" value="PTQ95884.1"/>
    <property type="molecule type" value="Genomic_DNA"/>
</dbReference>
<feature type="domain" description="DUF6576" evidence="10">
    <location>
        <begin position="254"/>
        <end position="286"/>
    </location>
</feature>
<keyword evidence="4" id="KW-0378">Hydrolase</keyword>
<dbReference type="InterPro" id="IPR050925">
    <property type="entry name" value="Rhomboid_protease_S54"/>
</dbReference>
<dbReference type="Proteomes" id="UP000244168">
    <property type="component" value="Unassembled WGS sequence"/>
</dbReference>
<feature type="transmembrane region" description="Helical" evidence="8">
    <location>
        <begin position="82"/>
        <end position="100"/>
    </location>
</feature>
<evidence type="ECO:0000256" key="8">
    <source>
        <dbReference type="SAM" id="Phobius"/>
    </source>
</evidence>
<protein>
    <submittedName>
        <fullName evidence="11">Membrane associated rhomboid family serine protease</fullName>
    </submittedName>
</protein>
<feature type="transmembrane region" description="Helical" evidence="8">
    <location>
        <begin position="167"/>
        <end position="187"/>
    </location>
</feature>
<dbReference type="Pfam" id="PF01694">
    <property type="entry name" value="Rhomboid"/>
    <property type="match status" value="1"/>
</dbReference>